<dbReference type="SUPFAM" id="SSF52540">
    <property type="entry name" value="P-loop containing nucleoside triphosphate hydrolases"/>
    <property type="match status" value="1"/>
</dbReference>
<evidence type="ECO:0000313" key="9">
    <source>
        <dbReference type="Proteomes" id="UP000185728"/>
    </source>
</evidence>
<name>A0ABY1KXT9_9FLAO</name>
<keyword evidence="7" id="KW-0479">Metal-binding</keyword>
<dbReference type="EC" id="2.7.1.71" evidence="7"/>
<dbReference type="GO" id="GO:0016301">
    <property type="term" value="F:kinase activity"/>
    <property type="evidence" value="ECO:0007669"/>
    <property type="project" value="UniProtKB-KW"/>
</dbReference>
<comment type="caution">
    <text evidence="8">The sequence shown here is derived from an EMBL/GenBank/DDBJ whole genome shotgun (WGS) entry which is preliminary data.</text>
</comment>
<keyword evidence="4 7" id="KW-0418">Kinase</keyword>
<protein>
    <recommendedName>
        <fullName evidence="7">Shikimate kinase</fullName>
        <shortName evidence="7">SK</shortName>
        <ecNumber evidence="7">2.7.1.71</ecNumber>
    </recommendedName>
</protein>
<keyword evidence="7" id="KW-0963">Cytoplasm</keyword>
<dbReference type="InterPro" id="IPR027417">
    <property type="entry name" value="P-loop_NTPase"/>
</dbReference>
<keyword evidence="6 7" id="KW-0057">Aromatic amino acid biosynthesis</keyword>
<dbReference type="PRINTS" id="PR01100">
    <property type="entry name" value="SHIKIMTKNASE"/>
</dbReference>
<sequence>MKSPENKPLLRQNKIVKIVLLGYMGSGKSTIGKILAHKRNLEFIDLDHYIEQAENMSVSDIFKIRGELYFRKKEHQYLNEVLDQKDDFVLSLGGGTPCYGDNMKSIAEKTENTFYLKVSISELTKRLLKEKDERPLVKNIAEDELPEFIGKHLFERNQFYSLARKVITCDTKDVKDIVEEINAALV</sequence>
<comment type="subcellular location">
    <subcellularLocation>
        <location evidence="7">Cytoplasm</location>
    </subcellularLocation>
</comment>
<keyword evidence="9" id="KW-1185">Reference proteome</keyword>
<keyword evidence="2 7" id="KW-0808">Transferase</keyword>
<evidence type="ECO:0000256" key="1">
    <source>
        <dbReference type="ARBA" id="ARBA00022605"/>
    </source>
</evidence>
<feature type="binding site" evidence="7">
    <location>
        <position position="71"/>
    </location>
    <ligand>
        <name>substrate</name>
    </ligand>
</feature>
<comment type="similarity">
    <text evidence="7">Belongs to the shikimate kinase family.</text>
</comment>
<comment type="subunit">
    <text evidence="7">Monomer.</text>
</comment>
<comment type="function">
    <text evidence="7">Catalyzes the specific phosphorylation of the 3-hydroxyl group of shikimic acid using ATP as a cosubstrate.</text>
</comment>
<feature type="binding site" evidence="7">
    <location>
        <begin position="25"/>
        <end position="30"/>
    </location>
    <ligand>
        <name>ATP</name>
        <dbReference type="ChEBI" id="CHEBI:30616"/>
    </ligand>
</feature>
<keyword evidence="5 7" id="KW-0067">ATP-binding</keyword>
<evidence type="ECO:0000256" key="7">
    <source>
        <dbReference type="HAMAP-Rule" id="MF_00109"/>
    </source>
</evidence>
<keyword evidence="7" id="KW-0460">Magnesium</keyword>
<comment type="cofactor">
    <cofactor evidence="7">
        <name>Mg(2+)</name>
        <dbReference type="ChEBI" id="CHEBI:18420"/>
    </cofactor>
    <text evidence="7">Binds 1 Mg(2+) ion per subunit.</text>
</comment>
<proteinExistence type="inferred from homology"/>
<feature type="binding site" evidence="7">
    <location>
        <position position="29"/>
    </location>
    <ligand>
        <name>Mg(2+)</name>
        <dbReference type="ChEBI" id="CHEBI:18420"/>
    </ligand>
</feature>
<evidence type="ECO:0000256" key="4">
    <source>
        <dbReference type="ARBA" id="ARBA00022777"/>
    </source>
</evidence>
<comment type="pathway">
    <text evidence="7">Metabolic intermediate biosynthesis; chorismate biosynthesis; chorismate from D-erythrose 4-phosphate and phosphoenolpyruvate: step 5/7.</text>
</comment>
<evidence type="ECO:0000256" key="2">
    <source>
        <dbReference type="ARBA" id="ARBA00022679"/>
    </source>
</evidence>
<dbReference type="CDD" id="cd00464">
    <property type="entry name" value="SK"/>
    <property type="match status" value="1"/>
</dbReference>
<dbReference type="InterPro" id="IPR000623">
    <property type="entry name" value="Shikimate_kinase/TSH1"/>
</dbReference>
<dbReference type="InterPro" id="IPR031322">
    <property type="entry name" value="Shikimate/glucono_kinase"/>
</dbReference>
<dbReference type="PANTHER" id="PTHR21087:SF16">
    <property type="entry name" value="SHIKIMATE KINASE 1, CHLOROPLASTIC"/>
    <property type="match status" value="1"/>
</dbReference>
<keyword evidence="1 7" id="KW-0028">Amino-acid biosynthesis</keyword>
<evidence type="ECO:0000256" key="6">
    <source>
        <dbReference type="ARBA" id="ARBA00023141"/>
    </source>
</evidence>
<gene>
    <name evidence="7" type="primary">aroK</name>
    <name evidence="8" type="ORF">SAMN05421766_104772</name>
</gene>
<organism evidence="8 9">
    <name type="scientific">Zobellia uliginosa</name>
    <dbReference type="NCBI Taxonomy" id="143224"/>
    <lineage>
        <taxon>Bacteria</taxon>
        <taxon>Pseudomonadati</taxon>
        <taxon>Bacteroidota</taxon>
        <taxon>Flavobacteriia</taxon>
        <taxon>Flavobacteriales</taxon>
        <taxon>Flavobacteriaceae</taxon>
        <taxon>Zobellia</taxon>
    </lineage>
</organism>
<evidence type="ECO:0000256" key="3">
    <source>
        <dbReference type="ARBA" id="ARBA00022741"/>
    </source>
</evidence>
<dbReference type="EMBL" id="FTOB01000004">
    <property type="protein sequence ID" value="SIS90364.1"/>
    <property type="molecule type" value="Genomic_DNA"/>
</dbReference>
<comment type="catalytic activity">
    <reaction evidence="7">
        <text>shikimate + ATP = 3-phosphoshikimate + ADP + H(+)</text>
        <dbReference type="Rhea" id="RHEA:13121"/>
        <dbReference type="ChEBI" id="CHEBI:15378"/>
        <dbReference type="ChEBI" id="CHEBI:30616"/>
        <dbReference type="ChEBI" id="CHEBI:36208"/>
        <dbReference type="ChEBI" id="CHEBI:145989"/>
        <dbReference type="ChEBI" id="CHEBI:456216"/>
        <dbReference type="EC" id="2.7.1.71"/>
    </reaction>
</comment>
<accession>A0ABY1KXT9</accession>
<dbReference type="Gene3D" id="3.40.50.300">
    <property type="entry name" value="P-loop containing nucleotide triphosphate hydrolases"/>
    <property type="match status" value="1"/>
</dbReference>
<feature type="binding site" evidence="7">
    <location>
        <position position="47"/>
    </location>
    <ligand>
        <name>substrate</name>
    </ligand>
</feature>
<keyword evidence="3 7" id="KW-0547">Nucleotide-binding</keyword>
<comment type="caution">
    <text evidence="7">Lacks conserved residue(s) required for the propagation of feature annotation.</text>
</comment>
<reference evidence="8 9" key="1">
    <citation type="submission" date="2017-01" db="EMBL/GenBank/DDBJ databases">
        <authorList>
            <person name="Varghese N."/>
            <person name="Submissions S."/>
        </authorList>
    </citation>
    <scope>NUCLEOTIDE SEQUENCE [LARGE SCALE GENOMIC DNA]</scope>
    <source>
        <strain evidence="8 9">DSM 2061</strain>
    </source>
</reference>
<dbReference type="PANTHER" id="PTHR21087">
    <property type="entry name" value="SHIKIMATE KINASE"/>
    <property type="match status" value="1"/>
</dbReference>
<dbReference type="Pfam" id="PF01202">
    <property type="entry name" value="SKI"/>
    <property type="match status" value="1"/>
</dbReference>
<dbReference type="Proteomes" id="UP000185728">
    <property type="component" value="Unassembled WGS sequence"/>
</dbReference>
<feature type="binding site" evidence="7">
    <location>
        <position position="94"/>
    </location>
    <ligand>
        <name>substrate</name>
    </ligand>
</feature>
<feature type="binding site" evidence="7">
    <location>
        <position position="134"/>
    </location>
    <ligand>
        <name>ATP</name>
        <dbReference type="ChEBI" id="CHEBI:30616"/>
    </ligand>
</feature>
<feature type="binding site" evidence="7">
    <location>
        <position position="156"/>
    </location>
    <ligand>
        <name>substrate</name>
    </ligand>
</feature>
<evidence type="ECO:0000313" key="8">
    <source>
        <dbReference type="EMBL" id="SIS90364.1"/>
    </source>
</evidence>
<evidence type="ECO:0000256" key="5">
    <source>
        <dbReference type="ARBA" id="ARBA00022840"/>
    </source>
</evidence>
<dbReference type="HAMAP" id="MF_00109">
    <property type="entry name" value="Shikimate_kinase"/>
    <property type="match status" value="1"/>
</dbReference>